<dbReference type="Proteomes" id="UP000004625">
    <property type="component" value="Unassembled WGS sequence"/>
</dbReference>
<evidence type="ECO:0000313" key="2">
    <source>
        <dbReference type="Proteomes" id="UP000004625"/>
    </source>
</evidence>
<dbReference type="STRING" id="797515.HMPREF9103_01363"/>
<organism evidence="1 2">
    <name type="scientific">Lentilactobacillus parafarraginis F0439</name>
    <dbReference type="NCBI Taxonomy" id="797515"/>
    <lineage>
        <taxon>Bacteria</taxon>
        <taxon>Bacillati</taxon>
        <taxon>Bacillota</taxon>
        <taxon>Bacilli</taxon>
        <taxon>Lactobacillales</taxon>
        <taxon>Lactobacillaceae</taxon>
        <taxon>Lentilactobacillus</taxon>
    </lineage>
</organism>
<name>G9ZNQ9_9LACO</name>
<sequence>MLNSVPVISLASKYARDDNTVPSASCWATCKPLVIHRPE</sequence>
<keyword evidence="2" id="KW-1185">Reference proteome</keyword>
<dbReference type="EMBL" id="AGEY01000062">
    <property type="protein sequence ID" value="EHL98807.1"/>
    <property type="molecule type" value="Genomic_DNA"/>
</dbReference>
<comment type="caution">
    <text evidence="1">The sequence shown here is derived from an EMBL/GenBank/DDBJ whole genome shotgun (WGS) entry which is preliminary data.</text>
</comment>
<protein>
    <submittedName>
        <fullName evidence="1">Uncharacterized protein</fullName>
    </submittedName>
</protein>
<evidence type="ECO:0000313" key="1">
    <source>
        <dbReference type="EMBL" id="EHL98807.1"/>
    </source>
</evidence>
<dbReference type="AlphaFoldDB" id="G9ZNQ9"/>
<reference evidence="1 2" key="1">
    <citation type="submission" date="2011-09" db="EMBL/GenBank/DDBJ databases">
        <authorList>
            <person name="Weinstock G."/>
            <person name="Sodergren E."/>
            <person name="Clifton S."/>
            <person name="Fulton L."/>
            <person name="Fulton B."/>
            <person name="Courtney L."/>
            <person name="Fronick C."/>
            <person name="Harrison M."/>
            <person name="Strong C."/>
            <person name="Farmer C."/>
            <person name="Delahaunty K."/>
            <person name="Markovic C."/>
            <person name="Hall O."/>
            <person name="Minx P."/>
            <person name="Tomlinson C."/>
            <person name="Mitreva M."/>
            <person name="Hou S."/>
            <person name="Chen J."/>
            <person name="Wollam A."/>
            <person name="Pepin K.H."/>
            <person name="Johnson M."/>
            <person name="Bhonagiri V."/>
            <person name="Zhang X."/>
            <person name="Suruliraj S."/>
            <person name="Warren W."/>
            <person name="Chinwalla A."/>
            <person name="Mardis E.R."/>
            <person name="Wilson R.K."/>
        </authorList>
    </citation>
    <scope>NUCLEOTIDE SEQUENCE [LARGE SCALE GENOMIC DNA]</scope>
    <source>
        <strain evidence="1 2">F0439</strain>
    </source>
</reference>
<dbReference type="PATRIC" id="fig|797515.3.peg.1262"/>
<dbReference type="HOGENOM" id="CLU_3311858_0_0_9"/>
<accession>G9ZNQ9</accession>
<proteinExistence type="predicted"/>
<gene>
    <name evidence="1" type="ORF">HMPREF9103_01363</name>
</gene>